<evidence type="ECO:0000256" key="5">
    <source>
        <dbReference type="ARBA" id="ARBA00022737"/>
    </source>
</evidence>
<dbReference type="GO" id="GO:0005886">
    <property type="term" value="C:plasma membrane"/>
    <property type="evidence" value="ECO:0007669"/>
    <property type="project" value="UniProtKB-SubCell"/>
</dbReference>
<accession>A0A250J5A0</accession>
<dbReference type="PANTHER" id="PTHR43790">
    <property type="entry name" value="CARBOHYDRATE TRANSPORT ATP-BINDING PROTEIN MG119-RELATED"/>
    <property type="match status" value="1"/>
</dbReference>
<dbReference type="EMBL" id="CP022098">
    <property type="protein sequence ID" value="ATB38672.1"/>
    <property type="molecule type" value="Genomic_DNA"/>
</dbReference>
<gene>
    <name evidence="12" type="ORF">CYFUS_004107</name>
</gene>
<dbReference type="PROSITE" id="PS50893">
    <property type="entry name" value="ABC_TRANSPORTER_2"/>
    <property type="match status" value="1"/>
</dbReference>
<dbReference type="Pfam" id="PF00005">
    <property type="entry name" value="ABC_tran"/>
    <property type="match status" value="1"/>
</dbReference>
<evidence type="ECO:0000313" key="12">
    <source>
        <dbReference type="EMBL" id="ATB38672.1"/>
    </source>
</evidence>
<evidence type="ECO:0000256" key="6">
    <source>
        <dbReference type="ARBA" id="ARBA00022741"/>
    </source>
</evidence>
<feature type="compositionally biased region" description="Polar residues" evidence="10">
    <location>
        <begin position="253"/>
        <end position="268"/>
    </location>
</feature>
<dbReference type="InterPro" id="IPR050107">
    <property type="entry name" value="ABC_carbohydrate_import_ATPase"/>
</dbReference>
<feature type="domain" description="ABC transporter" evidence="11">
    <location>
        <begin position="11"/>
        <end position="248"/>
    </location>
</feature>
<keyword evidence="5" id="KW-0677">Repeat</keyword>
<keyword evidence="8" id="KW-1278">Translocase</keyword>
<keyword evidence="2" id="KW-0813">Transport</keyword>
<dbReference type="InterPro" id="IPR027417">
    <property type="entry name" value="P-loop_NTPase"/>
</dbReference>
<evidence type="ECO:0000256" key="8">
    <source>
        <dbReference type="ARBA" id="ARBA00022967"/>
    </source>
</evidence>
<keyword evidence="4" id="KW-0762">Sugar transport</keyword>
<evidence type="ECO:0000256" key="9">
    <source>
        <dbReference type="ARBA" id="ARBA00023136"/>
    </source>
</evidence>
<feature type="region of interest" description="Disordered" evidence="10">
    <location>
        <begin position="251"/>
        <end position="279"/>
    </location>
</feature>
<dbReference type="RefSeq" id="WP_095986816.1">
    <property type="nucleotide sequence ID" value="NZ_CP022098.1"/>
</dbReference>
<dbReference type="FunFam" id="3.40.50.300:FF:000127">
    <property type="entry name" value="Ribose import ATP-binding protein RbsA"/>
    <property type="match status" value="1"/>
</dbReference>
<dbReference type="SMART" id="SM00382">
    <property type="entry name" value="AAA"/>
    <property type="match status" value="1"/>
</dbReference>
<dbReference type="InterPro" id="IPR003593">
    <property type="entry name" value="AAA+_ATPase"/>
</dbReference>
<dbReference type="GO" id="GO:0005524">
    <property type="term" value="F:ATP binding"/>
    <property type="evidence" value="ECO:0007669"/>
    <property type="project" value="UniProtKB-KW"/>
</dbReference>
<sequence>MIGHDGRRPLVEVRQVTKHFGGVMAVDGVNCDLYAGEVVGLLGHNGAGKSTLIKMLSGVYPPDSGEILVNGRPMRFGSPREARAAGIETIHQTLALADNLDAAANLFLGRELMTPWRTLNTPRMKHEARQIIQRLNPHFTELHKPVRAMSGGQRQTVAIARALYFNARILIMDEPCAALGPAETRMVMDTIRRLKADGIGIFLISHDMPDVFEVCDRVTVMKNGKVVSTERVADLTQDDVLSMIILGRPPQRQHASTLPQVTPTSSAASIGPAWADRAR</sequence>
<proteinExistence type="predicted"/>
<name>A0A250J5A0_9BACT</name>
<reference evidence="12 13" key="1">
    <citation type="submission" date="2017-06" db="EMBL/GenBank/DDBJ databases">
        <title>Sequencing and comparative analysis of myxobacterial genomes.</title>
        <authorList>
            <person name="Rupp O."/>
            <person name="Goesmann A."/>
            <person name="Sogaard-Andersen L."/>
        </authorList>
    </citation>
    <scope>NUCLEOTIDE SEQUENCE [LARGE SCALE GENOMIC DNA]</scope>
    <source>
        <strain evidence="12 13">DSM 52655</strain>
    </source>
</reference>
<dbReference type="GO" id="GO:0016887">
    <property type="term" value="F:ATP hydrolysis activity"/>
    <property type="evidence" value="ECO:0007669"/>
    <property type="project" value="InterPro"/>
</dbReference>
<evidence type="ECO:0000256" key="7">
    <source>
        <dbReference type="ARBA" id="ARBA00022840"/>
    </source>
</evidence>
<comment type="subcellular location">
    <subcellularLocation>
        <location evidence="1">Cell membrane</location>
        <topology evidence="1">Peripheral membrane protein</topology>
    </subcellularLocation>
</comment>
<dbReference type="PANTHER" id="PTHR43790:SF9">
    <property type="entry name" value="GALACTOFURANOSE TRANSPORTER ATP-BINDING PROTEIN YTFR"/>
    <property type="match status" value="1"/>
</dbReference>
<evidence type="ECO:0000256" key="1">
    <source>
        <dbReference type="ARBA" id="ARBA00004202"/>
    </source>
</evidence>
<dbReference type="Gene3D" id="3.40.50.300">
    <property type="entry name" value="P-loop containing nucleotide triphosphate hydrolases"/>
    <property type="match status" value="1"/>
</dbReference>
<evidence type="ECO:0000256" key="10">
    <source>
        <dbReference type="SAM" id="MobiDB-lite"/>
    </source>
</evidence>
<keyword evidence="6" id="KW-0547">Nucleotide-binding</keyword>
<dbReference type="SUPFAM" id="SSF52540">
    <property type="entry name" value="P-loop containing nucleoside triphosphate hydrolases"/>
    <property type="match status" value="1"/>
</dbReference>
<keyword evidence="7 12" id="KW-0067">ATP-binding</keyword>
<evidence type="ECO:0000313" key="13">
    <source>
        <dbReference type="Proteomes" id="UP000217257"/>
    </source>
</evidence>
<evidence type="ECO:0000259" key="11">
    <source>
        <dbReference type="PROSITE" id="PS50893"/>
    </source>
</evidence>
<dbReference type="CDD" id="cd03216">
    <property type="entry name" value="ABC_Carb_Monos_I"/>
    <property type="match status" value="1"/>
</dbReference>
<evidence type="ECO:0000256" key="2">
    <source>
        <dbReference type="ARBA" id="ARBA00022448"/>
    </source>
</evidence>
<keyword evidence="9" id="KW-0472">Membrane</keyword>
<dbReference type="AlphaFoldDB" id="A0A250J5A0"/>
<keyword evidence="3" id="KW-1003">Cell membrane</keyword>
<organism evidence="12 13">
    <name type="scientific">Cystobacter fuscus</name>
    <dbReference type="NCBI Taxonomy" id="43"/>
    <lineage>
        <taxon>Bacteria</taxon>
        <taxon>Pseudomonadati</taxon>
        <taxon>Myxococcota</taxon>
        <taxon>Myxococcia</taxon>
        <taxon>Myxococcales</taxon>
        <taxon>Cystobacterineae</taxon>
        <taxon>Archangiaceae</taxon>
        <taxon>Cystobacter</taxon>
    </lineage>
</organism>
<evidence type="ECO:0000256" key="4">
    <source>
        <dbReference type="ARBA" id="ARBA00022597"/>
    </source>
</evidence>
<dbReference type="Proteomes" id="UP000217257">
    <property type="component" value="Chromosome"/>
</dbReference>
<evidence type="ECO:0000256" key="3">
    <source>
        <dbReference type="ARBA" id="ARBA00022475"/>
    </source>
</evidence>
<dbReference type="InterPro" id="IPR003439">
    <property type="entry name" value="ABC_transporter-like_ATP-bd"/>
</dbReference>
<dbReference type="KEGG" id="cfus:CYFUS_004107"/>
<protein>
    <submittedName>
        <fullName evidence="12">D-xylose transport ATP-binding protein XylG</fullName>
    </submittedName>
</protein>